<sequence length="883" mass="97981">MDRMRFIVETYNTRYYIKSILLILTSFILLIFVTIATGYAAPVTKIHDNISGDLTDPECSICHLTKQTKPLKSESIKQKKTQEADTMNIYSLFSTGNNYTNNYTAILVIGQTPYQLGPFSLSSSGDSGWSWWDTDNYGMEKQKNLIALMVLDNTTGTVKPLTGLASAQSAWPLSSYRSYSGTYSYKADTDPAPITTQNNYADNMDLWMIKEINLTGMTGAILTFRTWYSIETDWDYGYVAVSTDSGDSWINLPGTLTTNTDPEGNNLGNGITGSSIGWMQETMDLTPYAGNRILLGFRFKSDAYVNKEGWYVDDINITSGTTTIFTDNAETQPIKTLSVNVTYPNLVLINNTDPLTNSTTLQYVQYIEPVDLFEDTSHPGTYIGYFKYDPFAEQYSGNYTVVLDTTINNTPVTTAAQFQTTIFGCQSCHNKKDGGTETSYIHGEGGGMKSCMYTCHSGSRGFYGGSPPFFGPPLNANPMHVHEMLYGHSGGFLRGAWYPQTPYNIPSHVNTTACTQCHTSFLHDNTGTDTAKIANYTLKGTNISFSSGTHKNMTCENCHGTLSYPAIPENQYQLQGTLGNYKPTFSSHESFTDTYIIAVNSTENLRITLTANNTTKYASLYTIGPVDNTTTALQGPCYGNPCEKTQSLTAPLELNITNPYIGTWIAKLIQLQEGRVNYTITSSYPIERKPIIQIPECNSCHNLSATGGAFTEYEIPDWNPGFAHADTNKDGTLDIQCRMCHNSMHNIITRDCRNCHTTAPVNHPVGEPEFTQYTQSQCSTCHGDPHKIAVAQGENCIKCHGTNYTGANPMAKTTLVDISAFNESIHQNINATLPDTVDNNDCWSCHYKKDMSRQNIRKCSDCHSKLQQWHGNANITTDLSHLW</sequence>
<keyword evidence="2" id="KW-1133">Transmembrane helix</keyword>
<evidence type="ECO:0000256" key="2">
    <source>
        <dbReference type="SAM" id="Phobius"/>
    </source>
</evidence>
<dbReference type="CDD" id="cd08168">
    <property type="entry name" value="Cytochrom_C3"/>
    <property type="match status" value="2"/>
</dbReference>
<keyword evidence="2" id="KW-0812">Transmembrane</keyword>
<accession>A0A062V2G3</accession>
<gene>
    <name evidence="3" type="ORF">ANME2D_02838</name>
</gene>
<dbReference type="Pfam" id="PF20773">
    <property type="entry name" value="InhA-like_MAM"/>
    <property type="match status" value="1"/>
</dbReference>
<evidence type="ECO:0000313" key="3">
    <source>
        <dbReference type="EMBL" id="KCZ70813.1"/>
    </source>
</evidence>
<dbReference type="AlphaFoldDB" id="A0A062V2G3"/>
<comment type="caution">
    <text evidence="3">The sequence shown here is derived from an EMBL/GenBank/DDBJ whole genome shotgun (WGS) entry which is preliminary data.</text>
</comment>
<dbReference type="EMBL" id="JMIY01000007">
    <property type="protein sequence ID" value="KCZ70813.1"/>
    <property type="molecule type" value="Genomic_DNA"/>
</dbReference>
<name>A0A062V2G3_9EURY</name>
<proteinExistence type="predicted"/>
<dbReference type="OrthoDB" id="147336at2157"/>
<dbReference type="PANTHER" id="PTHR35038">
    <property type="entry name" value="DISSIMILATORY SULFITE REDUCTASE SIRA"/>
    <property type="match status" value="1"/>
</dbReference>
<dbReference type="Gene3D" id="3.90.10.10">
    <property type="entry name" value="Cytochrome C3"/>
    <property type="match status" value="1"/>
</dbReference>
<dbReference type="RefSeq" id="WP_048092727.1">
    <property type="nucleotide sequence ID" value="NZ_JMIY01000007.1"/>
</dbReference>
<dbReference type="SUPFAM" id="SSF48695">
    <property type="entry name" value="Multiheme cytochromes"/>
    <property type="match status" value="1"/>
</dbReference>
<dbReference type="InterPro" id="IPR036280">
    <property type="entry name" value="Multihaem_cyt_sf"/>
</dbReference>
<evidence type="ECO:0000256" key="1">
    <source>
        <dbReference type="ARBA" id="ARBA00022729"/>
    </source>
</evidence>
<dbReference type="Proteomes" id="UP000027153">
    <property type="component" value="Unassembled WGS sequence"/>
</dbReference>
<protein>
    <submittedName>
        <fullName evidence="3">Uncharacterized protein</fullName>
    </submittedName>
</protein>
<reference evidence="3 4" key="1">
    <citation type="journal article" date="2013" name="Nature">
        <title>Anaerobic oxidation of methane coupled to nitrate reduction in a novel archaeal lineage.</title>
        <authorList>
            <person name="Haroon M.F."/>
            <person name="Hu S."/>
            <person name="Shi Y."/>
            <person name="Imelfort M."/>
            <person name="Keller J."/>
            <person name="Hugenholtz P."/>
            <person name="Yuan Z."/>
            <person name="Tyson G.W."/>
        </authorList>
    </citation>
    <scope>NUCLEOTIDE SEQUENCE [LARGE SCALE GENOMIC DNA]</scope>
    <source>
        <strain evidence="3 4">ANME-2d</strain>
    </source>
</reference>
<keyword evidence="1" id="KW-0732">Signal</keyword>
<keyword evidence="2" id="KW-0472">Membrane</keyword>
<feature type="transmembrane region" description="Helical" evidence="2">
    <location>
        <begin position="20"/>
        <end position="41"/>
    </location>
</feature>
<evidence type="ECO:0000313" key="4">
    <source>
        <dbReference type="Proteomes" id="UP000027153"/>
    </source>
</evidence>
<dbReference type="InterPro" id="IPR051829">
    <property type="entry name" value="Multiheme_Cytochr_ET"/>
</dbReference>
<keyword evidence="4" id="KW-1185">Reference proteome</keyword>
<organism evidence="3 4">
    <name type="scientific">Candidatus Methanoperedens nitratireducens</name>
    <dbReference type="NCBI Taxonomy" id="1392998"/>
    <lineage>
        <taxon>Archaea</taxon>
        <taxon>Methanobacteriati</taxon>
        <taxon>Methanobacteriota</taxon>
        <taxon>Stenosarchaea group</taxon>
        <taxon>Methanomicrobia</taxon>
        <taxon>Methanosarcinales</taxon>
        <taxon>ANME-2 cluster</taxon>
        <taxon>Candidatus Methanoperedentaceae</taxon>
        <taxon>Candidatus Methanoperedens</taxon>
    </lineage>
</organism>